<feature type="region of interest" description="Disordered" evidence="1">
    <location>
        <begin position="67"/>
        <end position="96"/>
    </location>
</feature>
<evidence type="ECO:0000256" key="1">
    <source>
        <dbReference type="SAM" id="MobiDB-lite"/>
    </source>
</evidence>
<sequence length="96" mass="10758">MCARIDRHREQEIEARRLEIQRDAYDYGVTDESPPGAGPEADESSLFATHPGTMYLDHMAERIAKNLPEHVDSHQFSTTLDNVTGSQGQTSEIDGR</sequence>
<organism evidence="2 3">
    <name type="scientific">Mycobacterium phage Indlulamithi</name>
    <dbReference type="NCBI Taxonomy" id="2656582"/>
    <lineage>
        <taxon>Viruses</taxon>
        <taxon>Duplodnaviria</taxon>
        <taxon>Heunggongvirae</taxon>
        <taxon>Uroviricota</taxon>
        <taxon>Caudoviricetes</taxon>
        <taxon>Indlulamithivirus</taxon>
        <taxon>Indlulamithivirus indlulamithi</taxon>
    </lineage>
</organism>
<protein>
    <submittedName>
        <fullName evidence="2">Uncharacterized protein</fullName>
    </submittedName>
</protein>
<proteinExistence type="predicted"/>
<dbReference type="RefSeq" id="YP_009853817.1">
    <property type="nucleotide sequence ID" value="NC_048824.1"/>
</dbReference>
<dbReference type="Proteomes" id="UP000423609">
    <property type="component" value="Segment"/>
</dbReference>
<feature type="compositionally biased region" description="Polar residues" evidence="1">
    <location>
        <begin position="74"/>
        <end position="96"/>
    </location>
</feature>
<reference evidence="2 3" key="1">
    <citation type="submission" date="2019-10" db="EMBL/GenBank/DDBJ databases">
        <authorList>
            <person name="Garlena R.A."/>
            <person name="Russell D.A."/>
            <person name="Pope W.H."/>
            <person name="Jacobs-Sera D."/>
            <person name="Hatfull G.F."/>
        </authorList>
    </citation>
    <scope>NUCLEOTIDE SEQUENCE [LARGE SCALE GENOMIC DNA]</scope>
</reference>
<dbReference type="GeneID" id="55624503"/>
<evidence type="ECO:0000313" key="3">
    <source>
        <dbReference type="Proteomes" id="UP000423609"/>
    </source>
</evidence>
<name>A0A649VD15_9CAUD</name>
<dbReference type="KEGG" id="vg:55624503"/>
<feature type="region of interest" description="Disordered" evidence="1">
    <location>
        <begin position="20"/>
        <end position="52"/>
    </location>
</feature>
<gene>
    <name evidence="2" type="primary">66</name>
    <name evidence="2" type="ORF">PBI_INDLULAMITHI_66</name>
</gene>
<dbReference type="EMBL" id="MN585993">
    <property type="protein sequence ID" value="QGJ90104.1"/>
    <property type="molecule type" value="Genomic_DNA"/>
</dbReference>
<keyword evidence="3" id="KW-1185">Reference proteome</keyword>
<accession>A0A649VD15</accession>
<evidence type="ECO:0000313" key="2">
    <source>
        <dbReference type="EMBL" id="QGJ90104.1"/>
    </source>
</evidence>